<sequence length="222" mass="26964">MKYSSMQTYILTRKYEKGNNVTLKISTCSPKYQDIIFKKINFRNYMLSRFCLISFLSLFFFFLQDIYKLYMNINLDFQFKNVNSRKLAESNIDKNYDKNYKNSKENVTSDEMLHLWKNHRIEEEKKLVLLLETLMKDLLSKKSHSLDEKKRDELWFKFIEDVRNGVKNTDKKFINDLHFILRDGGCTYEKCVDFIQYGVHIWGAFRYEVKDHWHNKYLNSVK</sequence>
<feature type="transmembrane region" description="Helical" evidence="1">
    <location>
        <begin position="46"/>
        <end position="63"/>
    </location>
</feature>
<dbReference type="AlphaFoldDB" id="A0A1J1GNN5"/>
<dbReference type="OMA" id="KLYMNIN"/>
<dbReference type="VEuPathDB" id="PlasmoDB:PGAL8A_00177800"/>
<evidence type="ECO:0000313" key="4">
    <source>
        <dbReference type="Proteomes" id="UP000220797"/>
    </source>
</evidence>
<name>A0A1J1GNN5_PLAGA</name>
<dbReference type="EMBL" id="CVMV01000021">
    <property type="protein sequence ID" value="CRG94066.1"/>
    <property type="molecule type" value="Genomic_DNA"/>
</dbReference>
<comment type="caution">
    <text evidence="3">The sequence shown here is derived from an EMBL/GenBank/DDBJ whole genome shotgun (WGS) entry which is preliminary data.</text>
</comment>
<reference evidence="3" key="1">
    <citation type="submission" date="2015-04" db="EMBL/GenBank/DDBJ databases">
        <authorList>
            <consortium name="Pathogen Informatics"/>
        </authorList>
    </citation>
    <scope>NUCLEOTIDE SEQUENCE [LARGE SCALE GENOMIC DNA]</scope>
    <source>
        <strain evidence="3">8A</strain>
    </source>
</reference>
<evidence type="ECO:0000313" key="3">
    <source>
        <dbReference type="EMBL" id="CRG94066.1"/>
    </source>
</evidence>
<dbReference type="GeneID" id="39730305"/>
<dbReference type="Pfam" id="PF09687">
    <property type="entry name" value="PRESAN"/>
    <property type="match status" value="1"/>
</dbReference>
<dbReference type="InterPro" id="IPR019111">
    <property type="entry name" value="PRESA_N"/>
</dbReference>
<accession>A0A1J1GNN5</accession>
<gene>
    <name evidence="3" type="ORF">PGAL8A_00177800</name>
</gene>
<evidence type="ECO:0000256" key="1">
    <source>
        <dbReference type="SAM" id="Phobius"/>
    </source>
</evidence>
<keyword evidence="4" id="KW-1185">Reference proteome</keyword>
<dbReference type="Proteomes" id="UP000220797">
    <property type="component" value="Unassembled WGS sequence"/>
</dbReference>
<feature type="domain" description="Plasmodium RESA N-terminal" evidence="2">
    <location>
        <begin position="93"/>
        <end position="213"/>
    </location>
</feature>
<evidence type="ECO:0000259" key="2">
    <source>
        <dbReference type="Pfam" id="PF09687"/>
    </source>
</evidence>
<keyword evidence="1" id="KW-1133">Transmembrane helix</keyword>
<dbReference type="RefSeq" id="XP_028526887.1">
    <property type="nucleotide sequence ID" value="XM_028670102.1"/>
</dbReference>
<dbReference type="InterPro" id="IPR044885">
    <property type="entry name" value="PRESA_N_sf"/>
</dbReference>
<dbReference type="Gene3D" id="6.10.280.180">
    <property type="entry name" value="Plasmodium RESA, N-terminal helical domain"/>
    <property type="match status" value="1"/>
</dbReference>
<organism evidence="3 4">
    <name type="scientific">Plasmodium gallinaceum</name>
    <dbReference type="NCBI Taxonomy" id="5849"/>
    <lineage>
        <taxon>Eukaryota</taxon>
        <taxon>Sar</taxon>
        <taxon>Alveolata</taxon>
        <taxon>Apicomplexa</taxon>
        <taxon>Aconoidasida</taxon>
        <taxon>Haemosporida</taxon>
        <taxon>Plasmodiidae</taxon>
        <taxon>Plasmodium</taxon>
        <taxon>Plasmodium (Haemamoeba)</taxon>
    </lineage>
</organism>
<protein>
    <recommendedName>
        <fullName evidence="2">Plasmodium RESA N-terminal domain-containing protein</fullName>
    </recommendedName>
</protein>
<keyword evidence="1" id="KW-0812">Transmembrane</keyword>
<proteinExistence type="predicted"/>
<keyword evidence="1" id="KW-0472">Membrane</keyword>